<feature type="compositionally biased region" description="Low complexity" evidence="6">
    <location>
        <begin position="122"/>
        <end position="132"/>
    </location>
</feature>
<dbReference type="AlphaFoldDB" id="A0A224Z5X7"/>
<evidence type="ECO:0000256" key="3">
    <source>
        <dbReference type="ARBA" id="ARBA00022771"/>
    </source>
</evidence>
<evidence type="ECO:0000256" key="1">
    <source>
        <dbReference type="ARBA" id="ARBA00004123"/>
    </source>
</evidence>
<dbReference type="EMBL" id="GFPF01010514">
    <property type="protein sequence ID" value="MAA21660.1"/>
    <property type="molecule type" value="Transcribed_RNA"/>
</dbReference>
<dbReference type="CDD" id="cd15546">
    <property type="entry name" value="PHD_PHF13_like"/>
    <property type="match status" value="1"/>
</dbReference>
<reference evidence="8" key="1">
    <citation type="journal article" date="2017" name="Parasit. Vectors">
        <title>Sialotranscriptomics of Rhipicephalus zambeziensis reveals intricate expression profiles of secretory proteins and suggests tight temporal transcriptional regulation during blood-feeding.</title>
        <authorList>
            <person name="de Castro M.H."/>
            <person name="de Klerk D."/>
            <person name="Pienaar R."/>
            <person name="Rees D.J.G."/>
            <person name="Mans B.J."/>
        </authorList>
    </citation>
    <scope>NUCLEOTIDE SEQUENCE</scope>
    <source>
        <tissue evidence="8">Salivary glands</tissue>
    </source>
</reference>
<dbReference type="PANTHER" id="PTHR14571">
    <property type="entry name" value="HISTONE-LYSINE N-METHYLTRANSFERASE SET-26-RELATED"/>
    <property type="match status" value="1"/>
</dbReference>
<feature type="domain" description="Zinc finger PHD-type" evidence="7">
    <location>
        <begin position="164"/>
        <end position="208"/>
    </location>
</feature>
<dbReference type="InterPro" id="IPR013083">
    <property type="entry name" value="Znf_RING/FYVE/PHD"/>
</dbReference>
<keyword evidence="5" id="KW-0539">Nucleus</keyword>
<feature type="compositionally biased region" description="Basic and acidic residues" evidence="6">
    <location>
        <begin position="133"/>
        <end position="142"/>
    </location>
</feature>
<sequence>MEGDVNGTTKTLVFRSECFASTTVSARKVSPLFDCPAVRRGSERCRDVLDDAMYNSGGGEIGRTVIVHSERSPFAVAQADGEPPRKRQRTSEDFISFCKFILEYENYESIKQEEELQEKDAASPSDCSADSVDSVKQEDSEHQGGGSLSEVPTLADDDSHDLITCFCLKPFAGRPMIECSECLTWIHLSCAKIRRNNIPDEFTCQRCREAKHTTRRSQRIRAGGTTPPQRRRPST</sequence>
<evidence type="ECO:0000259" key="7">
    <source>
        <dbReference type="SMART" id="SM00249"/>
    </source>
</evidence>
<evidence type="ECO:0000313" key="8">
    <source>
        <dbReference type="EMBL" id="MAA21660.1"/>
    </source>
</evidence>
<keyword evidence="4" id="KW-0862">Zinc</keyword>
<feature type="region of interest" description="Disordered" evidence="6">
    <location>
        <begin position="213"/>
        <end position="235"/>
    </location>
</feature>
<protein>
    <submittedName>
        <fullName evidence="8">Phd finger protein 13</fullName>
    </submittedName>
</protein>
<dbReference type="GO" id="GO:0008270">
    <property type="term" value="F:zinc ion binding"/>
    <property type="evidence" value="ECO:0007669"/>
    <property type="project" value="UniProtKB-KW"/>
</dbReference>
<organism evidence="8">
    <name type="scientific">Rhipicephalus zambeziensis</name>
    <dbReference type="NCBI Taxonomy" id="60191"/>
    <lineage>
        <taxon>Eukaryota</taxon>
        <taxon>Metazoa</taxon>
        <taxon>Ecdysozoa</taxon>
        <taxon>Arthropoda</taxon>
        <taxon>Chelicerata</taxon>
        <taxon>Arachnida</taxon>
        <taxon>Acari</taxon>
        <taxon>Parasitiformes</taxon>
        <taxon>Ixodida</taxon>
        <taxon>Ixodoidea</taxon>
        <taxon>Ixodidae</taxon>
        <taxon>Rhipicephalinae</taxon>
        <taxon>Rhipicephalus</taxon>
        <taxon>Rhipicephalus</taxon>
    </lineage>
</organism>
<proteinExistence type="predicted"/>
<dbReference type="PANTHER" id="PTHR14571:SF13">
    <property type="entry name" value="PHD FINGER PROTEIN 13"/>
    <property type="match status" value="1"/>
</dbReference>
<evidence type="ECO:0000256" key="2">
    <source>
        <dbReference type="ARBA" id="ARBA00022723"/>
    </source>
</evidence>
<evidence type="ECO:0000256" key="4">
    <source>
        <dbReference type="ARBA" id="ARBA00022833"/>
    </source>
</evidence>
<dbReference type="GO" id="GO:0007076">
    <property type="term" value="P:mitotic chromosome condensation"/>
    <property type="evidence" value="ECO:0007669"/>
    <property type="project" value="TreeGrafter"/>
</dbReference>
<dbReference type="InterPro" id="IPR019787">
    <property type="entry name" value="Znf_PHD-finger"/>
</dbReference>
<feature type="region of interest" description="Disordered" evidence="6">
    <location>
        <begin position="113"/>
        <end position="153"/>
    </location>
</feature>
<dbReference type="InterPro" id="IPR011011">
    <property type="entry name" value="Znf_FYVE_PHD"/>
</dbReference>
<name>A0A224Z5X7_9ACAR</name>
<dbReference type="SMART" id="SM00249">
    <property type="entry name" value="PHD"/>
    <property type="match status" value="1"/>
</dbReference>
<dbReference type="GO" id="GO:0003682">
    <property type="term" value="F:chromatin binding"/>
    <property type="evidence" value="ECO:0007669"/>
    <property type="project" value="TreeGrafter"/>
</dbReference>
<comment type="subcellular location">
    <subcellularLocation>
        <location evidence="1">Nucleus</location>
    </subcellularLocation>
</comment>
<keyword evidence="3" id="KW-0863">Zinc-finger</keyword>
<dbReference type="Pfam" id="PF13831">
    <property type="entry name" value="PHD_2"/>
    <property type="match status" value="1"/>
</dbReference>
<evidence type="ECO:0000256" key="5">
    <source>
        <dbReference type="ARBA" id="ARBA00023242"/>
    </source>
</evidence>
<accession>A0A224Z5X7</accession>
<dbReference type="SUPFAM" id="SSF57903">
    <property type="entry name" value="FYVE/PHD zinc finger"/>
    <property type="match status" value="1"/>
</dbReference>
<dbReference type="Gene3D" id="3.30.40.10">
    <property type="entry name" value="Zinc/RING finger domain, C3HC4 (zinc finger)"/>
    <property type="match status" value="1"/>
</dbReference>
<dbReference type="GO" id="GO:0005634">
    <property type="term" value="C:nucleus"/>
    <property type="evidence" value="ECO:0007669"/>
    <property type="project" value="UniProtKB-SubCell"/>
</dbReference>
<dbReference type="InterPro" id="IPR001965">
    <property type="entry name" value="Znf_PHD"/>
</dbReference>
<keyword evidence="2" id="KW-0479">Metal-binding</keyword>
<evidence type="ECO:0000256" key="6">
    <source>
        <dbReference type="SAM" id="MobiDB-lite"/>
    </source>
</evidence>